<gene>
    <name evidence="4" type="ORF">IPA_05030</name>
</gene>
<proteinExistence type="predicted"/>
<protein>
    <recommendedName>
        <fullName evidence="3">Phosphoribosyltransferase domain-containing protein</fullName>
    </recommendedName>
</protein>
<keyword evidence="1" id="KW-0328">Glycosyltransferase</keyword>
<keyword evidence="5" id="KW-1185">Reference proteome</keyword>
<dbReference type="EMBL" id="CP006868">
    <property type="protein sequence ID" value="UXD22462.1"/>
    <property type="molecule type" value="Genomic_DNA"/>
</dbReference>
<dbReference type="Gene3D" id="3.40.50.2020">
    <property type="match status" value="1"/>
</dbReference>
<dbReference type="InterPro" id="IPR029057">
    <property type="entry name" value="PRTase-like"/>
</dbReference>
<evidence type="ECO:0000313" key="5">
    <source>
        <dbReference type="Proteomes" id="UP001063698"/>
    </source>
</evidence>
<dbReference type="AlphaFoldDB" id="A0A977KB76"/>
<dbReference type="InterPro" id="IPR000836">
    <property type="entry name" value="PRTase_dom"/>
</dbReference>
<feature type="domain" description="Phosphoribosyltransferase" evidence="3">
    <location>
        <begin position="17"/>
        <end position="143"/>
    </location>
</feature>
<reference evidence="4" key="1">
    <citation type="submission" date="2013-11" db="EMBL/GenBank/DDBJ databases">
        <title>Comparative genomics of Ignicoccus.</title>
        <authorList>
            <person name="Podar M."/>
        </authorList>
    </citation>
    <scope>NUCLEOTIDE SEQUENCE</scope>
    <source>
        <strain evidence="4">DSM 13166</strain>
    </source>
</reference>
<dbReference type="CDD" id="cd06223">
    <property type="entry name" value="PRTases_typeI"/>
    <property type="match status" value="1"/>
</dbReference>
<evidence type="ECO:0000313" key="4">
    <source>
        <dbReference type="EMBL" id="UXD22462.1"/>
    </source>
</evidence>
<dbReference type="Pfam" id="PF00156">
    <property type="entry name" value="Pribosyltran"/>
    <property type="match status" value="1"/>
</dbReference>
<dbReference type="PANTHER" id="PTHR43363:SF1">
    <property type="entry name" value="HYPOXANTHINE-GUANINE PHOSPHORIBOSYLTRANSFERASE"/>
    <property type="match status" value="1"/>
</dbReference>
<dbReference type="GO" id="GO:0016757">
    <property type="term" value="F:glycosyltransferase activity"/>
    <property type="evidence" value="ECO:0007669"/>
    <property type="project" value="UniProtKB-KW"/>
</dbReference>
<dbReference type="SUPFAM" id="SSF53271">
    <property type="entry name" value="PRTase-like"/>
    <property type="match status" value="1"/>
</dbReference>
<name>A0A977KB76_9CREN</name>
<evidence type="ECO:0000256" key="1">
    <source>
        <dbReference type="ARBA" id="ARBA00022676"/>
    </source>
</evidence>
<organism evidence="4 5">
    <name type="scientific">Ignicoccus pacificus DSM 13166</name>
    <dbReference type="NCBI Taxonomy" id="940294"/>
    <lineage>
        <taxon>Archaea</taxon>
        <taxon>Thermoproteota</taxon>
        <taxon>Thermoprotei</taxon>
        <taxon>Desulfurococcales</taxon>
        <taxon>Desulfurococcaceae</taxon>
        <taxon>Ignicoccus</taxon>
    </lineage>
</organism>
<keyword evidence="2" id="KW-0808">Transferase</keyword>
<evidence type="ECO:0000259" key="3">
    <source>
        <dbReference type="Pfam" id="PF00156"/>
    </source>
</evidence>
<sequence length="174" mass="19576">MEFELIDWKKVHKFTLDLSKKVKDEDFDIIVGVLRGGIVPAILLSDILSKDVVAVRVKSYQGTHKLGQPRILTPLCDLLEKKVLIVDDVCDTGETITILESYLKMLGAKEVKKAVIVKKSKCRAKIDHWVIESDAWILFPWEVVELIKKGEESVKELLPRLLGEDVSNALLGKG</sequence>
<evidence type="ECO:0000256" key="2">
    <source>
        <dbReference type="ARBA" id="ARBA00022679"/>
    </source>
</evidence>
<dbReference type="KEGG" id="ipc:IPA_05030"/>
<accession>A0A977KB76</accession>
<dbReference type="Proteomes" id="UP001063698">
    <property type="component" value="Chromosome"/>
</dbReference>
<dbReference type="PANTHER" id="PTHR43363">
    <property type="entry name" value="HYPOXANTHINE PHOSPHORIBOSYLTRANSFERASE"/>
    <property type="match status" value="1"/>
</dbReference>